<dbReference type="AlphaFoldDB" id="A0AAD8YN92"/>
<feature type="region of interest" description="Disordered" evidence="3">
    <location>
        <begin position="513"/>
        <end position="536"/>
    </location>
</feature>
<organism evidence="5 6">
    <name type="scientific">Skeletonema marinoi</name>
    <dbReference type="NCBI Taxonomy" id="267567"/>
    <lineage>
        <taxon>Eukaryota</taxon>
        <taxon>Sar</taxon>
        <taxon>Stramenopiles</taxon>
        <taxon>Ochrophyta</taxon>
        <taxon>Bacillariophyta</taxon>
        <taxon>Coscinodiscophyceae</taxon>
        <taxon>Thalassiosirophycidae</taxon>
        <taxon>Thalassiosirales</taxon>
        <taxon>Skeletonemataceae</taxon>
        <taxon>Skeletonema</taxon>
        <taxon>Skeletonema marinoi-dohrnii complex</taxon>
    </lineage>
</organism>
<feature type="region of interest" description="Disordered" evidence="3">
    <location>
        <begin position="555"/>
        <end position="598"/>
    </location>
</feature>
<feature type="compositionally biased region" description="Low complexity" evidence="3">
    <location>
        <begin position="513"/>
        <end position="523"/>
    </location>
</feature>
<dbReference type="PANTHER" id="PTHR31319:SF77">
    <property type="entry name" value="ZINC FINGER PROTEIN CONSTANS-LIKE 4"/>
    <property type="match status" value="1"/>
</dbReference>
<feature type="region of interest" description="Disordered" evidence="3">
    <location>
        <begin position="114"/>
        <end position="275"/>
    </location>
</feature>
<feature type="compositionally biased region" description="Polar residues" evidence="3">
    <location>
        <begin position="579"/>
        <end position="594"/>
    </location>
</feature>
<proteinExistence type="predicted"/>
<feature type="compositionally biased region" description="Polar residues" evidence="3">
    <location>
        <begin position="314"/>
        <end position="324"/>
    </location>
</feature>
<evidence type="ECO:0000256" key="1">
    <source>
        <dbReference type="ARBA" id="ARBA00004123"/>
    </source>
</evidence>
<feature type="region of interest" description="Disordered" evidence="3">
    <location>
        <begin position="56"/>
        <end position="91"/>
    </location>
</feature>
<feature type="non-terminal residue" evidence="5">
    <location>
        <position position="1"/>
    </location>
</feature>
<reference evidence="5" key="1">
    <citation type="submission" date="2023-06" db="EMBL/GenBank/DDBJ databases">
        <title>Survivors Of The Sea: Transcriptome response of Skeletonema marinoi to long-term dormancy.</title>
        <authorList>
            <person name="Pinder M.I.M."/>
            <person name="Kourtchenko O."/>
            <person name="Robertson E.K."/>
            <person name="Larsson T."/>
            <person name="Maumus F."/>
            <person name="Osuna-Cruz C.M."/>
            <person name="Vancaester E."/>
            <person name="Stenow R."/>
            <person name="Vandepoele K."/>
            <person name="Ploug H."/>
            <person name="Bruchert V."/>
            <person name="Godhe A."/>
            <person name="Topel M."/>
        </authorList>
    </citation>
    <scope>NUCLEOTIDE SEQUENCE</scope>
    <source>
        <strain evidence="5">R05AC</strain>
    </source>
</reference>
<feature type="region of interest" description="Disordered" evidence="3">
    <location>
        <begin position="296"/>
        <end position="359"/>
    </location>
</feature>
<evidence type="ECO:0000313" key="6">
    <source>
        <dbReference type="Proteomes" id="UP001224775"/>
    </source>
</evidence>
<evidence type="ECO:0000256" key="3">
    <source>
        <dbReference type="SAM" id="MobiDB-lite"/>
    </source>
</evidence>
<dbReference type="EMBL" id="JATAAI010000001">
    <property type="protein sequence ID" value="KAK1748231.1"/>
    <property type="molecule type" value="Genomic_DNA"/>
</dbReference>
<evidence type="ECO:0000259" key="4">
    <source>
        <dbReference type="PROSITE" id="PS51017"/>
    </source>
</evidence>
<feature type="domain" description="CCT" evidence="4">
    <location>
        <begin position="661"/>
        <end position="703"/>
    </location>
</feature>
<sequence length="713" mass="74586">DDDDDDDAVHGGVDEFEDEEIASVEADGVAEAPSDEGDDAAKRELTAALVSSIVESAASSGGEKLGNNDNNNKTNNSNEEDEIGEATQALGKRKSLTADELLEVQKEAVVSKLPCEDDSSAQHVTPPASASSSFSSIEVADTSQVASESAAIANEQTKQPTSPGGGRTMYQRASKSVATEKVSSTLAPPAPTPNPQMSAAASDQNTTQESSSAMPETKKRRLDTDLKTASNPIQPAPVTALANGSSVAPAPGARAKTGNKQTKSPKTLTAQAKAAQGMVPLRPLAPIYAGGMKPVPNPLAGKEDTPARAAPVNPNASTPNTSNIKSSKQSSVTKKTKSLMSAAPNAVVPSLGPPSRNQSATQLDTVVPAQPQEVASAVDVNPPARGRIFSMDLDPSVLDFVGSVVDDHNNEKNVSFKGDVADNAMGTSLRRDRGFSFEFFSFGIDANEDLPPIPDSLVGSMPSGNRLRGDSIIFDPTSFCDGGIHEESALMHTTKQELSADSVLCQQGPLLASSSAQQGPAAATIKPTSSGRRPKPSFKIAAASAEPVRPVIGQGAAPSAQVKQTARGAKLSHSPIKYTKTTSKGGASTRTVSASRPFPQALTENTIHMPHGSDAAAAAAAGLPEPADASQGDGFSLSHTACPMDLLNKGGRIGIYLPEERKARISKFHSKRRSRIWRKRIKYDCRKKLADSRPRIKGRFVKRSDVDGEDYSP</sequence>
<dbReference type="InterPro" id="IPR045281">
    <property type="entry name" value="CONSTANS-like"/>
</dbReference>
<dbReference type="Proteomes" id="UP001224775">
    <property type="component" value="Unassembled WGS sequence"/>
</dbReference>
<feature type="compositionally biased region" description="Low complexity" evidence="3">
    <location>
        <begin position="67"/>
        <end position="77"/>
    </location>
</feature>
<gene>
    <name evidence="5" type="ORF">QTG54_000170</name>
</gene>
<feature type="region of interest" description="Disordered" evidence="3">
    <location>
        <begin position="1"/>
        <end position="43"/>
    </location>
</feature>
<dbReference type="InterPro" id="IPR010402">
    <property type="entry name" value="CCT_domain"/>
</dbReference>
<evidence type="ECO:0000256" key="2">
    <source>
        <dbReference type="ARBA" id="ARBA00023242"/>
    </source>
</evidence>
<feature type="compositionally biased region" description="Polar residues" evidence="3">
    <location>
        <begin position="171"/>
        <end position="186"/>
    </location>
</feature>
<feature type="compositionally biased region" description="Polar residues" evidence="3">
    <location>
        <begin position="195"/>
        <end position="214"/>
    </location>
</feature>
<dbReference type="Pfam" id="PF06203">
    <property type="entry name" value="CCT"/>
    <property type="match status" value="1"/>
</dbReference>
<name>A0AAD8YN92_9STRA</name>
<accession>A0AAD8YN92</accession>
<comment type="caution">
    <text evidence="5">The sequence shown here is derived from an EMBL/GenBank/DDBJ whole genome shotgun (WGS) entry which is preliminary data.</text>
</comment>
<keyword evidence="6" id="KW-1185">Reference proteome</keyword>
<feature type="compositionally biased region" description="Polar residues" evidence="3">
    <location>
        <begin position="258"/>
        <end position="270"/>
    </location>
</feature>
<protein>
    <submittedName>
        <fullName evidence="5">CCT domain-containing protein</fullName>
    </submittedName>
</protein>
<dbReference type="PROSITE" id="PS51017">
    <property type="entry name" value="CCT"/>
    <property type="match status" value="1"/>
</dbReference>
<keyword evidence="2" id="KW-0539">Nucleus</keyword>
<dbReference type="PANTHER" id="PTHR31319">
    <property type="entry name" value="ZINC FINGER PROTEIN CONSTANS-LIKE 4"/>
    <property type="match status" value="1"/>
</dbReference>
<dbReference type="GO" id="GO:0005634">
    <property type="term" value="C:nucleus"/>
    <property type="evidence" value="ECO:0007669"/>
    <property type="project" value="UniProtKB-SubCell"/>
</dbReference>
<evidence type="ECO:0000313" key="5">
    <source>
        <dbReference type="EMBL" id="KAK1748231.1"/>
    </source>
</evidence>
<comment type="subcellular location">
    <subcellularLocation>
        <location evidence="1">Nucleus</location>
    </subcellularLocation>
</comment>